<dbReference type="GO" id="GO:0046872">
    <property type="term" value="F:metal ion binding"/>
    <property type="evidence" value="ECO:0007669"/>
    <property type="project" value="UniProtKB-KW"/>
</dbReference>
<dbReference type="PANTHER" id="PTHR36206">
    <property type="entry name" value="ASPERCRYPTIN BIOSYNTHESIS CLUSTER-SPECIFIC TRANSCRIPTION REGULATOR ATNN-RELATED"/>
    <property type="match status" value="1"/>
</dbReference>
<evidence type="ECO:0000256" key="6">
    <source>
        <dbReference type="ARBA" id="ARBA00023242"/>
    </source>
</evidence>
<dbReference type="Pfam" id="PF11951">
    <property type="entry name" value="Fungal_trans_2"/>
    <property type="match status" value="1"/>
</dbReference>
<dbReference type="InterPro" id="IPR052360">
    <property type="entry name" value="Transcr_Regulatory_Proteins"/>
</dbReference>
<dbReference type="Proteomes" id="UP001220324">
    <property type="component" value="Unassembled WGS sequence"/>
</dbReference>
<dbReference type="AlphaFoldDB" id="A0AAD6D3A1"/>
<dbReference type="InterPro" id="IPR021858">
    <property type="entry name" value="Fun_TF"/>
</dbReference>
<evidence type="ECO:0000256" key="5">
    <source>
        <dbReference type="ARBA" id="ARBA00023163"/>
    </source>
</evidence>
<proteinExistence type="predicted"/>
<name>A0AAD6D3A1_9EURO</name>
<reference evidence="7 8" key="1">
    <citation type="journal article" date="2023" name="IMA Fungus">
        <title>Comparative genomic study of the Penicillium genus elucidates a diverse pangenome and 15 lateral gene transfer events.</title>
        <authorList>
            <person name="Petersen C."/>
            <person name="Sorensen T."/>
            <person name="Nielsen M.R."/>
            <person name="Sondergaard T.E."/>
            <person name="Sorensen J.L."/>
            <person name="Fitzpatrick D.A."/>
            <person name="Frisvad J.C."/>
            <person name="Nielsen K.L."/>
        </authorList>
    </citation>
    <scope>NUCLEOTIDE SEQUENCE [LARGE SCALE GENOMIC DNA]</scope>
    <source>
        <strain evidence="7 8">IBT 35679</strain>
    </source>
</reference>
<dbReference type="GO" id="GO:0003677">
    <property type="term" value="F:DNA binding"/>
    <property type="evidence" value="ECO:0007669"/>
    <property type="project" value="UniProtKB-KW"/>
</dbReference>
<keyword evidence="8" id="KW-1185">Reference proteome</keyword>
<sequence length="528" mass="60026">MTSIEQIQTRKLHIFTPTPRYALLGLVLLPEAETEPVLDAAYKATQEMQQSVAEGMSNMPCDETPGTCNNCKSTSRKCDGYDLHRLPVKKRAPSFAQIVYPHLGWVTTMDEQRCFSYFRHCSIPGLGVFFDSPLWQKIILQISHTDPAVYHAANMLGALHKDSGANEMRLSGENLQRARHFALQQASRAYSHLSQRQTSNDPQYRKVTLVGCLLFVMSELLLGRYDNAFQHLHSGLRILKETQDYHSTISLDNSLVHIFQRLDIESAHSGAGTPFLFTHFGVDDDVHTPDQFYKMQTVSDVHRSVTLLLNMGIPFLARCWPLSAVEIAAEYDELFQKQQQILSLNSDFQRHFGIFHSKYYHTLRIRDQRGVDLLQLQSLGQILSLKTCLVKGPVPASLTPEYISLFSAHHAFLAKSFDRPTFTLDYGVIPGLWVVASQCPDYSIRLQAIYTLQTWPHCEGIINSNVIVSMALKKLKAELLSHGHLYSSVIDTDTEEKLSKFLFDTLMSTKQVTNWSFIRGSDLFHKFY</sequence>
<evidence type="ECO:0000256" key="3">
    <source>
        <dbReference type="ARBA" id="ARBA00023015"/>
    </source>
</evidence>
<evidence type="ECO:0008006" key="9">
    <source>
        <dbReference type="Google" id="ProtNLM"/>
    </source>
</evidence>
<protein>
    <recommendedName>
        <fullName evidence="9">Zn(2)-C6 fungal-type domain-containing protein</fullName>
    </recommendedName>
</protein>
<dbReference type="PANTHER" id="PTHR36206:SF16">
    <property type="entry name" value="TRANSCRIPTION FACTOR DOMAIN-CONTAINING PROTEIN-RELATED"/>
    <property type="match status" value="1"/>
</dbReference>
<dbReference type="EMBL" id="JAQIZZ010000002">
    <property type="protein sequence ID" value="KAJ5552679.1"/>
    <property type="molecule type" value="Genomic_DNA"/>
</dbReference>
<keyword evidence="5" id="KW-0804">Transcription</keyword>
<keyword evidence="2" id="KW-0862">Zinc</keyword>
<organism evidence="7 8">
    <name type="scientific">Penicillium frequentans</name>
    <dbReference type="NCBI Taxonomy" id="3151616"/>
    <lineage>
        <taxon>Eukaryota</taxon>
        <taxon>Fungi</taxon>
        <taxon>Dikarya</taxon>
        <taxon>Ascomycota</taxon>
        <taxon>Pezizomycotina</taxon>
        <taxon>Eurotiomycetes</taxon>
        <taxon>Eurotiomycetidae</taxon>
        <taxon>Eurotiales</taxon>
        <taxon>Aspergillaceae</taxon>
        <taxon>Penicillium</taxon>
    </lineage>
</organism>
<comment type="caution">
    <text evidence="7">The sequence shown here is derived from an EMBL/GenBank/DDBJ whole genome shotgun (WGS) entry which is preliminary data.</text>
</comment>
<evidence type="ECO:0000256" key="1">
    <source>
        <dbReference type="ARBA" id="ARBA00022723"/>
    </source>
</evidence>
<keyword evidence="6" id="KW-0539">Nucleus</keyword>
<evidence type="ECO:0000256" key="4">
    <source>
        <dbReference type="ARBA" id="ARBA00023125"/>
    </source>
</evidence>
<accession>A0AAD6D3A1</accession>
<evidence type="ECO:0000313" key="7">
    <source>
        <dbReference type="EMBL" id="KAJ5552679.1"/>
    </source>
</evidence>
<evidence type="ECO:0000256" key="2">
    <source>
        <dbReference type="ARBA" id="ARBA00022833"/>
    </source>
</evidence>
<keyword evidence="4" id="KW-0238">DNA-binding</keyword>
<keyword evidence="1" id="KW-0479">Metal-binding</keyword>
<evidence type="ECO:0000313" key="8">
    <source>
        <dbReference type="Proteomes" id="UP001220324"/>
    </source>
</evidence>
<keyword evidence="3" id="KW-0805">Transcription regulation</keyword>
<gene>
    <name evidence="7" type="ORF">N7494_002057</name>
</gene>